<sequence>MLCSHRQFWKRDTYLSLPLDENFFTEPTSPKPVRVRRATLSRQRHKELQAAKRVGVVSDSSTLSRQPLPLTKITLDKRFTSTKPIAVT</sequence>
<dbReference type="Proteomes" id="UP001283361">
    <property type="component" value="Unassembled WGS sequence"/>
</dbReference>
<gene>
    <name evidence="1" type="ORF">RRG08_043480</name>
</gene>
<dbReference type="EMBL" id="JAWDGP010006298">
    <property type="protein sequence ID" value="KAK3743748.1"/>
    <property type="molecule type" value="Genomic_DNA"/>
</dbReference>
<organism evidence="1 2">
    <name type="scientific">Elysia crispata</name>
    <name type="common">lettuce slug</name>
    <dbReference type="NCBI Taxonomy" id="231223"/>
    <lineage>
        <taxon>Eukaryota</taxon>
        <taxon>Metazoa</taxon>
        <taxon>Spiralia</taxon>
        <taxon>Lophotrochozoa</taxon>
        <taxon>Mollusca</taxon>
        <taxon>Gastropoda</taxon>
        <taxon>Heterobranchia</taxon>
        <taxon>Euthyneura</taxon>
        <taxon>Panpulmonata</taxon>
        <taxon>Sacoglossa</taxon>
        <taxon>Placobranchoidea</taxon>
        <taxon>Plakobranchidae</taxon>
        <taxon>Elysia</taxon>
    </lineage>
</organism>
<evidence type="ECO:0000313" key="2">
    <source>
        <dbReference type="Proteomes" id="UP001283361"/>
    </source>
</evidence>
<keyword evidence="2" id="KW-1185">Reference proteome</keyword>
<accession>A0AAE0YFQ7</accession>
<evidence type="ECO:0000313" key="1">
    <source>
        <dbReference type="EMBL" id="KAK3743748.1"/>
    </source>
</evidence>
<protein>
    <submittedName>
        <fullName evidence="1">Uncharacterized protein</fullName>
    </submittedName>
</protein>
<comment type="caution">
    <text evidence="1">The sequence shown here is derived from an EMBL/GenBank/DDBJ whole genome shotgun (WGS) entry which is preliminary data.</text>
</comment>
<name>A0AAE0YFQ7_9GAST</name>
<reference evidence="1" key="1">
    <citation type="journal article" date="2023" name="G3 (Bethesda)">
        <title>A reference genome for the long-term kleptoplast-retaining sea slug Elysia crispata morphotype clarki.</title>
        <authorList>
            <person name="Eastman K.E."/>
            <person name="Pendleton A.L."/>
            <person name="Shaikh M.A."/>
            <person name="Suttiyut T."/>
            <person name="Ogas R."/>
            <person name="Tomko P."/>
            <person name="Gavelis G."/>
            <person name="Widhalm J.R."/>
            <person name="Wisecaver J.H."/>
        </authorList>
    </citation>
    <scope>NUCLEOTIDE SEQUENCE</scope>
    <source>
        <strain evidence="1">ECLA1</strain>
    </source>
</reference>
<dbReference type="AlphaFoldDB" id="A0AAE0YFQ7"/>
<proteinExistence type="predicted"/>